<sequence>MLFLRIFLPLLVIPFSADGLSFLFFLIGTNQFERHTFEFMAQEFARRAHKVTTVKPILVPEEPRLVKPLLHMVHEKVLKDVLPRRLFEPLGRVGQNVPWSEEAGEESALRAPYWAAHNYSCGKLLSSNLMEVIARADIDLAILHMGDPCLMGIVHALGIPFVLFDLEGVTDETLIASGAPWTLPELNFDGHAVDFVGALSARLTRSFSLISESFAQSGIPWLASLFSARFRSLDGHIDELFASDYEIQRKFRKKFPDVGKLRRMARLYLANTDTFLESPFSAFPNNLLPIGGVHIDSVRPLFAPWNLSMESSKRGVILCSFGTQADTGTMPKEFVHSLLDVFSRLADYRIFWRISPKLSLPGLSTAQFEGLSEQIPHLNITSFFPQNELLAHQRTRLLITNGGAHSLMESIHWGVPLLGIPLYGSNSRNLEKAKQRGIGIVLGKREATNAKTLLNAIRTVLNCPKIGRKAQEIGWAVRRRPSSAFDRVHYALETTARQRRPLGEMRGPQPPMARALFQCLHVDVSLALLLFVMAAAVLIARIGLKLAAFCYQLTLCVMFSLGKALRAISMRGGKGGGHKKDE</sequence>
<keyword evidence="7" id="KW-0472">Membrane</keyword>
<dbReference type="Gene3D" id="3.40.50.2000">
    <property type="entry name" value="Glycogen Phosphorylase B"/>
    <property type="match status" value="1"/>
</dbReference>
<proteinExistence type="inferred from homology"/>
<protein>
    <recommendedName>
        <fullName evidence="2">glucuronosyltransferase</fullName>
        <ecNumber evidence="2">2.4.1.17</ecNumber>
    </recommendedName>
</protein>
<dbReference type="InterPro" id="IPR035595">
    <property type="entry name" value="UDP_glycos_trans_CS"/>
</dbReference>
<evidence type="ECO:0000256" key="1">
    <source>
        <dbReference type="ARBA" id="ARBA00009995"/>
    </source>
</evidence>
<evidence type="ECO:0000313" key="8">
    <source>
        <dbReference type="Proteomes" id="UP000887572"/>
    </source>
</evidence>
<evidence type="ECO:0000256" key="3">
    <source>
        <dbReference type="ARBA" id="ARBA00022676"/>
    </source>
</evidence>
<dbReference type="PANTHER" id="PTHR48043:SF18">
    <property type="entry name" value="GLUCURONOSYLTRANSFERASE"/>
    <property type="match status" value="1"/>
</dbReference>
<dbReference type="Proteomes" id="UP000887572">
    <property type="component" value="Unplaced"/>
</dbReference>
<evidence type="ECO:0000313" key="9">
    <source>
        <dbReference type="WBParaSite" id="Gr19_v10_g11968.t1"/>
    </source>
</evidence>
<comment type="similarity">
    <text evidence="1 6">Belongs to the UDP-glycosyltransferase family.</text>
</comment>
<dbReference type="InterPro" id="IPR002213">
    <property type="entry name" value="UDP_glucos_trans"/>
</dbReference>
<dbReference type="AlphaFoldDB" id="A0A914GX04"/>
<reference evidence="9" key="1">
    <citation type="submission" date="2022-11" db="UniProtKB">
        <authorList>
            <consortium name="WormBaseParasite"/>
        </authorList>
    </citation>
    <scope>IDENTIFICATION</scope>
</reference>
<dbReference type="EC" id="2.4.1.17" evidence="2"/>
<feature type="transmembrane region" description="Helical" evidence="7">
    <location>
        <begin position="6"/>
        <end position="27"/>
    </location>
</feature>
<keyword evidence="8" id="KW-1185">Reference proteome</keyword>
<accession>A0A914GX04</accession>
<organism evidence="8 9">
    <name type="scientific">Globodera rostochiensis</name>
    <name type="common">Golden nematode worm</name>
    <name type="synonym">Heterodera rostochiensis</name>
    <dbReference type="NCBI Taxonomy" id="31243"/>
    <lineage>
        <taxon>Eukaryota</taxon>
        <taxon>Metazoa</taxon>
        <taxon>Ecdysozoa</taxon>
        <taxon>Nematoda</taxon>
        <taxon>Chromadorea</taxon>
        <taxon>Rhabditida</taxon>
        <taxon>Tylenchina</taxon>
        <taxon>Tylenchomorpha</taxon>
        <taxon>Tylenchoidea</taxon>
        <taxon>Heteroderidae</taxon>
        <taxon>Heteroderinae</taxon>
        <taxon>Globodera</taxon>
    </lineage>
</organism>
<evidence type="ECO:0000256" key="6">
    <source>
        <dbReference type="RuleBase" id="RU003718"/>
    </source>
</evidence>
<comment type="catalytic activity">
    <reaction evidence="5">
        <text>glucuronate acceptor + UDP-alpha-D-glucuronate = acceptor beta-D-glucuronoside + UDP + H(+)</text>
        <dbReference type="Rhea" id="RHEA:21032"/>
        <dbReference type="ChEBI" id="CHEBI:15378"/>
        <dbReference type="ChEBI" id="CHEBI:58052"/>
        <dbReference type="ChEBI" id="CHEBI:58223"/>
        <dbReference type="ChEBI" id="CHEBI:132367"/>
        <dbReference type="ChEBI" id="CHEBI:132368"/>
        <dbReference type="EC" id="2.4.1.17"/>
    </reaction>
</comment>
<dbReference type="PROSITE" id="PS00375">
    <property type="entry name" value="UDPGT"/>
    <property type="match status" value="1"/>
</dbReference>
<evidence type="ECO:0000256" key="5">
    <source>
        <dbReference type="ARBA" id="ARBA00047475"/>
    </source>
</evidence>
<dbReference type="PANTHER" id="PTHR48043">
    <property type="entry name" value="EG:EG0003.4 PROTEIN-RELATED"/>
    <property type="match status" value="1"/>
</dbReference>
<keyword evidence="7" id="KW-0812">Transmembrane</keyword>
<evidence type="ECO:0000256" key="2">
    <source>
        <dbReference type="ARBA" id="ARBA00012544"/>
    </source>
</evidence>
<dbReference type="GO" id="GO:0015020">
    <property type="term" value="F:glucuronosyltransferase activity"/>
    <property type="evidence" value="ECO:0007669"/>
    <property type="project" value="UniProtKB-EC"/>
</dbReference>
<dbReference type="WBParaSite" id="Gr19_v10_g11968.t1">
    <property type="protein sequence ID" value="Gr19_v10_g11968.t1"/>
    <property type="gene ID" value="Gr19_v10_g11968"/>
</dbReference>
<keyword evidence="4 6" id="KW-0808">Transferase</keyword>
<dbReference type="InterPro" id="IPR050271">
    <property type="entry name" value="UDP-glycosyltransferase"/>
</dbReference>
<keyword evidence="7" id="KW-1133">Transmembrane helix</keyword>
<keyword evidence="3 6" id="KW-0328">Glycosyltransferase</keyword>
<dbReference type="SUPFAM" id="SSF53756">
    <property type="entry name" value="UDP-Glycosyltransferase/glycogen phosphorylase"/>
    <property type="match status" value="1"/>
</dbReference>
<name>A0A914GX04_GLORO</name>
<dbReference type="CDD" id="cd03784">
    <property type="entry name" value="GT1_Gtf-like"/>
    <property type="match status" value="1"/>
</dbReference>
<evidence type="ECO:0000256" key="4">
    <source>
        <dbReference type="ARBA" id="ARBA00022679"/>
    </source>
</evidence>
<feature type="transmembrane region" description="Helical" evidence="7">
    <location>
        <begin position="515"/>
        <end position="540"/>
    </location>
</feature>
<dbReference type="Pfam" id="PF00201">
    <property type="entry name" value="UDPGT"/>
    <property type="match status" value="1"/>
</dbReference>
<evidence type="ECO:0000256" key="7">
    <source>
        <dbReference type="SAM" id="Phobius"/>
    </source>
</evidence>